<keyword evidence="2 3" id="KW-0067">ATP-binding</keyword>
<protein>
    <submittedName>
        <fullName evidence="4">Heat shock protein SSQ1, mitochondrial</fullName>
    </submittedName>
</protein>
<dbReference type="PRINTS" id="PR00301">
    <property type="entry name" value="HEATSHOCK70"/>
</dbReference>
<dbReference type="AlphaFoldDB" id="A0A1E5RGF0"/>
<dbReference type="Proteomes" id="UP000095358">
    <property type="component" value="Unassembled WGS sequence"/>
</dbReference>
<name>A0A1E5RGF0_HANUV</name>
<keyword evidence="4" id="KW-0346">Stress response</keyword>
<evidence type="ECO:0000256" key="2">
    <source>
        <dbReference type="ARBA" id="ARBA00022840"/>
    </source>
</evidence>
<keyword evidence="5" id="KW-1185">Reference proteome</keyword>
<dbReference type="Gene3D" id="3.30.420.40">
    <property type="match status" value="2"/>
</dbReference>
<evidence type="ECO:0000313" key="4">
    <source>
        <dbReference type="EMBL" id="OEJ85957.1"/>
    </source>
</evidence>
<dbReference type="Gene3D" id="2.60.34.10">
    <property type="entry name" value="Substrate Binding Domain Of DNAk, Chain A, domain 1"/>
    <property type="match status" value="1"/>
</dbReference>
<dbReference type="PROSITE" id="PS00297">
    <property type="entry name" value="HSP70_1"/>
    <property type="match status" value="1"/>
</dbReference>
<gene>
    <name evidence="4" type="ORF">AWRI3580_g3187</name>
</gene>
<dbReference type="InterPro" id="IPR018181">
    <property type="entry name" value="Heat_shock_70_CS"/>
</dbReference>
<evidence type="ECO:0000256" key="3">
    <source>
        <dbReference type="RuleBase" id="RU003322"/>
    </source>
</evidence>
<dbReference type="Gene3D" id="3.30.30.30">
    <property type="match status" value="1"/>
</dbReference>
<dbReference type="InterPro" id="IPR013126">
    <property type="entry name" value="Hsp_70_fam"/>
</dbReference>
<dbReference type="SUPFAM" id="SSF53067">
    <property type="entry name" value="Actin-like ATPase domain"/>
    <property type="match status" value="2"/>
</dbReference>
<dbReference type="PANTHER" id="PTHR19375">
    <property type="entry name" value="HEAT SHOCK PROTEIN 70KDA"/>
    <property type="match status" value="1"/>
</dbReference>
<dbReference type="InterPro" id="IPR029047">
    <property type="entry name" value="HSP70_peptide-bd_sf"/>
</dbReference>
<dbReference type="GO" id="GO:0005524">
    <property type="term" value="F:ATP binding"/>
    <property type="evidence" value="ECO:0007669"/>
    <property type="project" value="UniProtKB-KW"/>
</dbReference>
<dbReference type="STRING" id="29833.A0A1E5RGF0"/>
<proteinExistence type="inferred from homology"/>
<accession>A0A1E5RGF0</accession>
<dbReference type="EMBL" id="LPNN01000006">
    <property type="protein sequence ID" value="OEJ85957.1"/>
    <property type="molecule type" value="Genomic_DNA"/>
</dbReference>
<dbReference type="Gene3D" id="3.90.640.10">
    <property type="entry name" value="Actin, Chain A, domain 4"/>
    <property type="match status" value="1"/>
</dbReference>
<comment type="similarity">
    <text evidence="3">Belongs to the heat shock protein 70 family.</text>
</comment>
<comment type="caution">
    <text evidence="4">The sequence shown here is derived from an EMBL/GenBank/DDBJ whole genome shotgun (WGS) entry which is preliminary data.</text>
</comment>
<sequence>MLLNKFINKRYYSSLNSDKLVLGIDLGTTNSLASHIPKSLANAKTHAPTILTTTKTPSIVGFAKKNNLEGISTDLTNDKHLFNQLKENLSVFIGDQAQNQYRLNPENTFKAMKRIIGTFNENDEIFESYKNQYSNNVSLNNSVYFTLFKDSKLKVNAEIIAGFILSEIKAKALQELNMENAKVDAVITVPAYFNNLQRKATLNAADLADINCLRIINEPTAAALSFGVLKEQNKDGVYAVYDLGGGTFDISILELDGAVFEVRGTSGDLKLGGEDLDYLIRDYVLDKFLKLNDNINKNDVLNNMSFMNELLNHSEKCKIELSHKTTSEINIPFAFKNSHGDYIHFKMEIKESEIDKLAEPLVKKTIKIFKKCLKDAKIDKQSLQQILLVGGMTRMPYIRKQIIKNFISDNNSEIDFDNKLNYKINPDDSVCLGASIQAGLLTGEIKDVLLLDVNPLTLGMETYGGLMSPMLQKNCNVPIEYKEQFTTGIDNQQIVKINIYQGESKLCRDNVKLGEFVLSGIPQLPKGVPKIEVSYKLDSNGILNVTARELLTNLECNLELITTAPIENNYKKQVNSDVDVNDLSWVFENLGLWQLSFKELDLQFRQYTGTVHFSENIANEFNDLKAKFAAWETMKEDSSKDHEMVEFFAKKGGMNRLKARINKLQTDFMSELKGNKV</sequence>
<dbReference type="FunFam" id="3.90.640.10:FF:000003">
    <property type="entry name" value="Molecular chaperone DnaK"/>
    <property type="match status" value="1"/>
</dbReference>
<dbReference type="VEuPathDB" id="FungiDB:AWRI3580_g3187"/>
<dbReference type="GO" id="GO:0140662">
    <property type="term" value="F:ATP-dependent protein folding chaperone"/>
    <property type="evidence" value="ECO:0007669"/>
    <property type="project" value="InterPro"/>
</dbReference>
<dbReference type="PROSITE" id="PS00329">
    <property type="entry name" value="HSP70_2"/>
    <property type="match status" value="1"/>
</dbReference>
<dbReference type="InterPro" id="IPR043129">
    <property type="entry name" value="ATPase_NBD"/>
</dbReference>
<reference evidence="5" key="1">
    <citation type="journal article" date="2016" name="Genome Announc.">
        <title>Genome sequences of three species of Hanseniaspora isolated from spontaneous wine fermentations.</title>
        <authorList>
            <person name="Sternes P.R."/>
            <person name="Lee D."/>
            <person name="Kutyna D.R."/>
            <person name="Borneman A.R."/>
        </authorList>
    </citation>
    <scope>NUCLEOTIDE SEQUENCE [LARGE SCALE GENOMIC DNA]</scope>
    <source>
        <strain evidence="5">AWRI3580</strain>
    </source>
</reference>
<keyword evidence="1 3" id="KW-0547">Nucleotide-binding</keyword>
<dbReference type="Pfam" id="PF00012">
    <property type="entry name" value="HSP70"/>
    <property type="match status" value="1"/>
</dbReference>
<dbReference type="PROSITE" id="PS01036">
    <property type="entry name" value="HSP70_3"/>
    <property type="match status" value="1"/>
</dbReference>
<dbReference type="SUPFAM" id="SSF100920">
    <property type="entry name" value="Heat shock protein 70kD (HSP70), peptide-binding domain"/>
    <property type="match status" value="1"/>
</dbReference>
<evidence type="ECO:0000313" key="5">
    <source>
        <dbReference type="Proteomes" id="UP000095358"/>
    </source>
</evidence>
<dbReference type="OrthoDB" id="3971566at2759"/>
<organism evidence="4 5">
    <name type="scientific">Hanseniaspora uvarum</name>
    <name type="common">Yeast</name>
    <name type="synonym">Kloeckera apiculata</name>
    <dbReference type="NCBI Taxonomy" id="29833"/>
    <lineage>
        <taxon>Eukaryota</taxon>
        <taxon>Fungi</taxon>
        <taxon>Dikarya</taxon>
        <taxon>Ascomycota</taxon>
        <taxon>Saccharomycotina</taxon>
        <taxon>Saccharomycetes</taxon>
        <taxon>Saccharomycodales</taxon>
        <taxon>Saccharomycodaceae</taxon>
        <taxon>Hanseniaspora</taxon>
    </lineage>
</organism>
<evidence type="ECO:0000256" key="1">
    <source>
        <dbReference type="ARBA" id="ARBA00022741"/>
    </source>
</evidence>